<dbReference type="VEuPathDB" id="FungiDB:HMPREF1541_10342"/>
<dbReference type="Proteomes" id="UP000030752">
    <property type="component" value="Unassembled WGS sequence"/>
</dbReference>
<dbReference type="SMART" id="SM00220">
    <property type="entry name" value="S_TKc"/>
    <property type="match status" value="1"/>
</dbReference>
<proteinExistence type="predicted"/>
<dbReference type="EMBL" id="KB822714">
    <property type="protein sequence ID" value="ETN44672.1"/>
    <property type="molecule type" value="Genomic_DNA"/>
</dbReference>
<sequence length="351" mass="39723">MGAQSRTRYAYYYPDKHPSLFVSFLGAGHQGTAILVRSTVNHKLYVRKRTRPSIHHAAAKVSNETTNTIAHPHIPRLISQTPYRQRSLFLPEPLIWRLMHHILTTMLYLHTKNIAHGDLIIDNIFVHWPVGTTDWPAEPTSPPDFLIGDFGCSYTLPPDHAAKRQHRVTDTHQAIHKDLASVSECVDIAMAGPWHDVDETAQAIRAKARYSGALLRASETLAQLPGLLQRFKVSRTEDGEMFDRVVKPLKLEIECALKEAERMGPKPDYTRVRPRSRELNRGAFSYETSEDLLACSFRPPGPWCIAEVDLDGRLKEVDLGRRFCEEEAMVTLGGIEMEGGQVWEEWPEACG</sequence>
<evidence type="ECO:0000313" key="2">
    <source>
        <dbReference type="EMBL" id="ETN44672.1"/>
    </source>
</evidence>
<gene>
    <name evidence="2" type="ORF">HMPREF1541_10342</name>
</gene>
<accession>W2S7L1</accession>
<dbReference type="OrthoDB" id="4159521at2759"/>
<dbReference type="InterPro" id="IPR011009">
    <property type="entry name" value="Kinase-like_dom_sf"/>
</dbReference>
<dbReference type="HOGENOM" id="CLU_789925_0_0_1"/>
<evidence type="ECO:0000259" key="1">
    <source>
        <dbReference type="SMART" id="SM00220"/>
    </source>
</evidence>
<dbReference type="SUPFAM" id="SSF56112">
    <property type="entry name" value="Protein kinase-like (PK-like)"/>
    <property type="match status" value="1"/>
</dbReference>
<keyword evidence="3" id="KW-1185">Reference proteome</keyword>
<dbReference type="GeneID" id="19977681"/>
<feature type="domain" description="Protein kinase" evidence="1">
    <location>
        <begin position="19"/>
        <end position="276"/>
    </location>
</feature>
<reference evidence="2 3" key="1">
    <citation type="submission" date="2013-03" db="EMBL/GenBank/DDBJ databases">
        <title>The Genome Sequence of Phialophora europaea CBS 101466.</title>
        <authorList>
            <consortium name="The Broad Institute Genomics Platform"/>
            <person name="Cuomo C."/>
            <person name="de Hoog S."/>
            <person name="Gorbushina A."/>
            <person name="Walker B."/>
            <person name="Young S.K."/>
            <person name="Zeng Q."/>
            <person name="Gargeya S."/>
            <person name="Fitzgerald M."/>
            <person name="Haas B."/>
            <person name="Abouelleil A."/>
            <person name="Allen A.W."/>
            <person name="Alvarado L."/>
            <person name="Arachchi H.M."/>
            <person name="Berlin A.M."/>
            <person name="Chapman S.B."/>
            <person name="Gainer-Dewar J."/>
            <person name="Goldberg J."/>
            <person name="Griggs A."/>
            <person name="Gujja S."/>
            <person name="Hansen M."/>
            <person name="Howarth C."/>
            <person name="Imamovic A."/>
            <person name="Ireland A."/>
            <person name="Larimer J."/>
            <person name="McCowan C."/>
            <person name="Murphy C."/>
            <person name="Pearson M."/>
            <person name="Poon T.W."/>
            <person name="Priest M."/>
            <person name="Roberts A."/>
            <person name="Saif S."/>
            <person name="Shea T."/>
            <person name="Sisk P."/>
            <person name="Sykes S."/>
            <person name="Wortman J."/>
            <person name="Nusbaum C."/>
            <person name="Birren B."/>
        </authorList>
    </citation>
    <scope>NUCLEOTIDE SEQUENCE [LARGE SCALE GENOMIC DNA]</scope>
    <source>
        <strain evidence="2 3">CBS 101466</strain>
    </source>
</reference>
<dbReference type="AlphaFoldDB" id="W2S7L1"/>
<dbReference type="eggNOG" id="ENOG502T1CP">
    <property type="taxonomic scope" value="Eukaryota"/>
</dbReference>
<organism evidence="2 3">
    <name type="scientific">Cyphellophora europaea (strain CBS 101466)</name>
    <name type="common">Phialophora europaea</name>
    <dbReference type="NCBI Taxonomy" id="1220924"/>
    <lineage>
        <taxon>Eukaryota</taxon>
        <taxon>Fungi</taxon>
        <taxon>Dikarya</taxon>
        <taxon>Ascomycota</taxon>
        <taxon>Pezizomycotina</taxon>
        <taxon>Eurotiomycetes</taxon>
        <taxon>Chaetothyriomycetidae</taxon>
        <taxon>Chaetothyriales</taxon>
        <taxon>Cyphellophoraceae</taxon>
        <taxon>Cyphellophora</taxon>
    </lineage>
</organism>
<protein>
    <recommendedName>
        <fullName evidence="1">Protein kinase domain-containing protein</fullName>
    </recommendedName>
</protein>
<evidence type="ECO:0000313" key="3">
    <source>
        <dbReference type="Proteomes" id="UP000030752"/>
    </source>
</evidence>
<dbReference type="GO" id="GO:0004672">
    <property type="term" value="F:protein kinase activity"/>
    <property type="evidence" value="ECO:0007669"/>
    <property type="project" value="InterPro"/>
</dbReference>
<dbReference type="STRING" id="1220924.W2S7L1"/>
<dbReference type="InParanoid" id="W2S7L1"/>
<dbReference type="Gene3D" id="1.10.510.10">
    <property type="entry name" value="Transferase(Phosphotransferase) domain 1"/>
    <property type="match status" value="1"/>
</dbReference>
<dbReference type="GO" id="GO:0005524">
    <property type="term" value="F:ATP binding"/>
    <property type="evidence" value="ECO:0007669"/>
    <property type="project" value="InterPro"/>
</dbReference>
<name>W2S7L1_CYPE1</name>
<dbReference type="RefSeq" id="XP_008713235.1">
    <property type="nucleotide sequence ID" value="XM_008715013.1"/>
</dbReference>
<dbReference type="InterPro" id="IPR000719">
    <property type="entry name" value="Prot_kinase_dom"/>
</dbReference>